<evidence type="ECO:0000259" key="2">
    <source>
        <dbReference type="PROSITE" id="PS50837"/>
    </source>
</evidence>
<dbReference type="InterPro" id="IPR056884">
    <property type="entry name" value="NPHP3-like_N"/>
</dbReference>
<evidence type="ECO:0000256" key="1">
    <source>
        <dbReference type="ARBA" id="ARBA00022737"/>
    </source>
</evidence>
<dbReference type="GeneID" id="63832434"/>
<name>A0A9P4XYC7_CRYP1</name>
<dbReference type="GO" id="GO:0003824">
    <property type="term" value="F:catalytic activity"/>
    <property type="evidence" value="ECO:0007669"/>
    <property type="project" value="InterPro"/>
</dbReference>
<dbReference type="Proteomes" id="UP000803844">
    <property type="component" value="Unassembled WGS sequence"/>
</dbReference>
<feature type="domain" description="NACHT" evidence="2">
    <location>
        <begin position="404"/>
        <end position="550"/>
    </location>
</feature>
<dbReference type="InterPro" id="IPR007111">
    <property type="entry name" value="NACHT_NTPase"/>
</dbReference>
<dbReference type="SUPFAM" id="SSF52540">
    <property type="entry name" value="P-loop containing nucleoside triphosphate hydrolases"/>
    <property type="match status" value="1"/>
</dbReference>
<protein>
    <recommendedName>
        <fullName evidence="2">NACHT domain-containing protein</fullName>
    </recommendedName>
</protein>
<evidence type="ECO:0000313" key="4">
    <source>
        <dbReference type="Proteomes" id="UP000803844"/>
    </source>
</evidence>
<dbReference type="OrthoDB" id="1577640at2759"/>
<dbReference type="SUPFAM" id="SSF53167">
    <property type="entry name" value="Purine and uridine phosphorylases"/>
    <property type="match status" value="1"/>
</dbReference>
<reference evidence="3" key="1">
    <citation type="journal article" date="2020" name="Phytopathology">
        <title>Genome sequence of the chestnut blight fungus Cryphonectria parasitica EP155: A fundamental resource for an archetypical invasive plant pathogen.</title>
        <authorList>
            <person name="Crouch J.A."/>
            <person name="Dawe A."/>
            <person name="Aerts A."/>
            <person name="Barry K."/>
            <person name="Churchill A.C.L."/>
            <person name="Grimwood J."/>
            <person name="Hillman B."/>
            <person name="Milgroom M.G."/>
            <person name="Pangilinan J."/>
            <person name="Smith M."/>
            <person name="Salamov A."/>
            <person name="Schmutz J."/>
            <person name="Yadav J."/>
            <person name="Grigoriev I.V."/>
            <person name="Nuss D."/>
        </authorList>
    </citation>
    <scope>NUCLEOTIDE SEQUENCE</scope>
    <source>
        <strain evidence="3">EP155</strain>
    </source>
</reference>
<dbReference type="PANTHER" id="PTHR46082">
    <property type="entry name" value="ATP/GTP-BINDING PROTEIN-RELATED"/>
    <property type="match status" value="1"/>
</dbReference>
<dbReference type="Pfam" id="PF24883">
    <property type="entry name" value="NPHP3_N"/>
    <property type="match status" value="1"/>
</dbReference>
<dbReference type="InterPro" id="IPR053137">
    <property type="entry name" value="NLR-like"/>
</dbReference>
<dbReference type="AlphaFoldDB" id="A0A9P4XYC7"/>
<dbReference type="InterPro" id="IPR027417">
    <property type="entry name" value="P-loop_NTPase"/>
</dbReference>
<dbReference type="InterPro" id="IPR054471">
    <property type="entry name" value="GPIID_WHD"/>
</dbReference>
<sequence>MPNPELYTVGWICALDTELVAALAFLDEEHDAPDHMPINDNNSYTLGRIGKHNVVITVLPHRQYGLVNAATAAKDLARSFPNVRIGLMVGIGGGAPSAKHDIRLGDIVVSSTGHASGGVFQYDYGKTLQDEEFITTGHLNQPPQFILATITTLKARYESNGHGIEETINNILKKKPRLRAKYQRPAISTDKLYISSFKHRGSDDESCAATCGDDHSNLVFRAERTEEEDNPAIHYGLIASANQVMKNASIRDKLSAEKDVLCFEMEAAGLMNHFPCIVIRGICDYSDTHKNGQWQGYAAMAAAAYAKDLLNRIAPNKIEAAKKLSEVLPEVNEKLKDIHSTATNANTIVVGLKEDSHSERVRKWLSPPDPSTNFNKALEQRHHGSGQWFVGSEEYSTWKAERNSFLWLHGIPGCGKTILSSTIVEDLQTTELCSSKLLYFYFDFNETQKQSVENAIRSLISQLYEKRQEARHHLDTLYSSCGNGQRQPSNDSLQSTFQDMVQQADEVWVVLDALDECHARRVDPNRGLLPWIQALRGTQMNIHLLVTSRPEQDIKSTVESWARNEEIIPIQSDGIADDIRAYVRARVRQHAGLSRWKSRPDVRGEIEDALLNKADGMFRWVSCQLDVLEDCLDQRAVRNALASLPKTLDETYARILAKIPDDHKPHTKRILQFLTYSARPLKIDEAVDALAVDIDAKPRFDPKNRMPDPEEMMKYCSSLVVVVRRQDTNNEKAVPEIQLAHFSVKEYLVSTKPQDQIATDLDKRSARASIAQVCLSYLLEINSRLSAAQVRQSYTLAQYAAQFWRILCT</sequence>
<accession>A0A9P4XYC7</accession>
<keyword evidence="1" id="KW-0677">Repeat</keyword>
<evidence type="ECO:0000313" key="3">
    <source>
        <dbReference type="EMBL" id="KAF3763163.1"/>
    </source>
</evidence>
<dbReference type="PANTHER" id="PTHR46082:SF11">
    <property type="entry name" value="AAA+ ATPASE DOMAIN-CONTAINING PROTEIN-RELATED"/>
    <property type="match status" value="1"/>
</dbReference>
<dbReference type="Gene3D" id="3.40.50.1580">
    <property type="entry name" value="Nucleoside phosphorylase domain"/>
    <property type="match status" value="1"/>
</dbReference>
<dbReference type="Gene3D" id="3.40.50.300">
    <property type="entry name" value="P-loop containing nucleotide triphosphate hydrolases"/>
    <property type="match status" value="1"/>
</dbReference>
<dbReference type="PROSITE" id="PS50837">
    <property type="entry name" value="NACHT"/>
    <property type="match status" value="1"/>
</dbReference>
<proteinExistence type="predicted"/>
<dbReference type="EMBL" id="MU032349">
    <property type="protein sequence ID" value="KAF3763163.1"/>
    <property type="molecule type" value="Genomic_DNA"/>
</dbReference>
<dbReference type="Pfam" id="PF22939">
    <property type="entry name" value="WHD_GPIID"/>
    <property type="match status" value="1"/>
</dbReference>
<dbReference type="GO" id="GO:0009116">
    <property type="term" value="P:nucleoside metabolic process"/>
    <property type="evidence" value="ECO:0007669"/>
    <property type="project" value="InterPro"/>
</dbReference>
<gene>
    <name evidence="3" type="ORF">M406DRAFT_108504</name>
</gene>
<dbReference type="InterPro" id="IPR035994">
    <property type="entry name" value="Nucleoside_phosphorylase_sf"/>
</dbReference>
<organism evidence="3 4">
    <name type="scientific">Cryphonectria parasitica (strain ATCC 38755 / EP155)</name>
    <dbReference type="NCBI Taxonomy" id="660469"/>
    <lineage>
        <taxon>Eukaryota</taxon>
        <taxon>Fungi</taxon>
        <taxon>Dikarya</taxon>
        <taxon>Ascomycota</taxon>
        <taxon>Pezizomycotina</taxon>
        <taxon>Sordariomycetes</taxon>
        <taxon>Sordariomycetidae</taxon>
        <taxon>Diaporthales</taxon>
        <taxon>Cryphonectriaceae</taxon>
        <taxon>Cryphonectria-Endothia species complex</taxon>
        <taxon>Cryphonectria</taxon>
    </lineage>
</organism>
<keyword evidence="4" id="KW-1185">Reference proteome</keyword>
<comment type="caution">
    <text evidence="3">The sequence shown here is derived from an EMBL/GenBank/DDBJ whole genome shotgun (WGS) entry which is preliminary data.</text>
</comment>
<dbReference type="RefSeq" id="XP_040774124.1">
    <property type="nucleotide sequence ID" value="XM_040915305.1"/>
</dbReference>